<sequence length="260" mass="28907">MSTQHQFDKFKTLIQGVDRTWKGFVVVRTAYDPDPATDANQWSAVLDKLHLYASVDLDIKFLVMDDREFLEGMDYGAVRSLFKTWTKECRPCENEEGDETGWPSGVRHDCCLVIDGPALASISAAPSRPPSPPSTYGHLGKEAAEKPWVVVVDSQAPEEVGYIGGGPYMGWFRAEVSALEELIRELECSLEVHSRCRPREYDGQIPLFNGRRGAMVDPPGGVAGRYKFPRGTPRGRDVAKAWIEDIRKALGDDAVSGVRF</sequence>
<dbReference type="Proteomes" id="UP000805649">
    <property type="component" value="Unassembled WGS sequence"/>
</dbReference>
<proteinExistence type="predicted"/>
<name>A0ACC3Z946_COLTU</name>
<comment type="caution">
    <text evidence="1">The sequence shown here is derived from an EMBL/GenBank/DDBJ whole genome shotgun (WGS) entry which is preliminary data.</text>
</comment>
<evidence type="ECO:0000313" key="2">
    <source>
        <dbReference type="Proteomes" id="UP000805649"/>
    </source>
</evidence>
<keyword evidence="2" id="KW-1185">Reference proteome</keyword>
<organism evidence="1 2">
    <name type="scientific">Colletotrichum truncatum</name>
    <name type="common">Anthracnose fungus</name>
    <name type="synonym">Colletotrichum capsici</name>
    <dbReference type="NCBI Taxonomy" id="5467"/>
    <lineage>
        <taxon>Eukaryota</taxon>
        <taxon>Fungi</taxon>
        <taxon>Dikarya</taxon>
        <taxon>Ascomycota</taxon>
        <taxon>Pezizomycotina</taxon>
        <taxon>Sordariomycetes</taxon>
        <taxon>Hypocreomycetidae</taxon>
        <taxon>Glomerellales</taxon>
        <taxon>Glomerellaceae</taxon>
        <taxon>Colletotrichum</taxon>
        <taxon>Colletotrichum truncatum species complex</taxon>
    </lineage>
</organism>
<protein>
    <submittedName>
        <fullName evidence="1">Uncharacterized protein</fullName>
    </submittedName>
</protein>
<gene>
    <name evidence="1" type="ORF">CTRU02_203343</name>
</gene>
<dbReference type="EMBL" id="VUJX02000002">
    <property type="protein sequence ID" value="KAL0940580.1"/>
    <property type="molecule type" value="Genomic_DNA"/>
</dbReference>
<evidence type="ECO:0000313" key="1">
    <source>
        <dbReference type="EMBL" id="KAL0940580.1"/>
    </source>
</evidence>
<accession>A0ACC3Z946</accession>
<reference evidence="1 2" key="1">
    <citation type="journal article" date="2020" name="Phytopathology">
        <title>Genome Sequence Resources of Colletotrichum truncatum, C. plurivorum, C. musicola, and C. sojae: Four Species Pathogenic to Soybean (Glycine max).</title>
        <authorList>
            <person name="Rogerio F."/>
            <person name="Boufleur T.R."/>
            <person name="Ciampi-Guillardi M."/>
            <person name="Sukno S.A."/>
            <person name="Thon M.R."/>
            <person name="Massola Junior N.S."/>
            <person name="Baroncelli R."/>
        </authorList>
    </citation>
    <scope>NUCLEOTIDE SEQUENCE [LARGE SCALE GENOMIC DNA]</scope>
    <source>
        <strain evidence="1 2">CMES1059</strain>
    </source>
</reference>